<protein>
    <submittedName>
        <fullName evidence="1">Uncharacterized protein</fullName>
    </submittedName>
</protein>
<evidence type="ECO:0000313" key="2">
    <source>
        <dbReference type="Proteomes" id="UP000605099"/>
    </source>
</evidence>
<keyword evidence="2" id="KW-1185">Reference proteome</keyword>
<dbReference type="Proteomes" id="UP000605099">
    <property type="component" value="Unassembled WGS sequence"/>
</dbReference>
<reference evidence="2" key="1">
    <citation type="journal article" date="2019" name="Int. J. Syst. Evol. Microbiol.">
        <title>The Global Catalogue of Microorganisms (GCM) 10K type strain sequencing project: providing services to taxonomists for standard genome sequencing and annotation.</title>
        <authorList>
            <consortium name="The Broad Institute Genomics Platform"/>
            <consortium name="The Broad Institute Genome Sequencing Center for Infectious Disease"/>
            <person name="Wu L."/>
            <person name="Ma J."/>
        </authorList>
    </citation>
    <scope>NUCLEOTIDE SEQUENCE [LARGE SCALE GENOMIC DNA]</scope>
    <source>
        <strain evidence="2">CGMCC 1.6784</strain>
    </source>
</reference>
<sequence>MSRPQEVNDFITDHSPNPVCNKCIANGLGWSNDAAHPAQITGALATTSDFVQETGTCSICKDSKKVIRRA</sequence>
<accession>A0ABQ2JNR6</accession>
<gene>
    <name evidence="1" type="ORF">GCM10011349_23880</name>
</gene>
<name>A0ABQ2JNR6_9SPHN</name>
<evidence type="ECO:0000313" key="1">
    <source>
        <dbReference type="EMBL" id="GGN51364.1"/>
    </source>
</evidence>
<organism evidence="1 2">
    <name type="scientific">Novosphingobium indicum</name>
    <dbReference type="NCBI Taxonomy" id="462949"/>
    <lineage>
        <taxon>Bacteria</taxon>
        <taxon>Pseudomonadati</taxon>
        <taxon>Pseudomonadota</taxon>
        <taxon>Alphaproteobacteria</taxon>
        <taxon>Sphingomonadales</taxon>
        <taxon>Sphingomonadaceae</taxon>
        <taxon>Novosphingobium</taxon>
    </lineage>
</organism>
<dbReference type="EMBL" id="BMLK01000010">
    <property type="protein sequence ID" value="GGN51364.1"/>
    <property type="molecule type" value="Genomic_DNA"/>
</dbReference>
<comment type="caution">
    <text evidence="1">The sequence shown here is derived from an EMBL/GenBank/DDBJ whole genome shotgun (WGS) entry which is preliminary data.</text>
</comment>
<proteinExistence type="predicted"/>